<evidence type="ECO:0000313" key="2">
    <source>
        <dbReference type="EMBL" id="KFO38497.1"/>
    </source>
</evidence>
<name>A0A091E551_FUKDA</name>
<sequence length="173" mass="18294">MLLAWLMGAAHPLMLGGHSPLLEAPSVRNSSGFQVVSLQWPSVQAPFLTATWTLVALLSQLAFQSPLNIFAYGPSIITSETPESLPSGPHPPATRTQVSQEPGPGVIDLSFLAFKALVISTSITGVLRVPSVAVLPINLPSGQGLLSMGSDLQPLFTAEPETWKSWCAEKKGP</sequence>
<organism evidence="2 3">
    <name type="scientific">Fukomys damarensis</name>
    <name type="common">Damaraland mole rat</name>
    <name type="synonym">Cryptomys damarensis</name>
    <dbReference type="NCBI Taxonomy" id="885580"/>
    <lineage>
        <taxon>Eukaryota</taxon>
        <taxon>Metazoa</taxon>
        <taxon>Chordata</taxon>
        <taxon>Craniata</taxon>
        <taxon>Vertebrata</taxon>
        <taxon>Euteleostomi</taxon>
        <taxon>Mammalia</taxon>
        <taxon>Eutheria</taxon>
        <taxon>Euarchontoglires</taxon>
        <taxon>Glires</taxon>
        <taxon>Rodentia</taxon>
        <taxon>Hystricomorpha</taxon>
        <taxon>Bathyergidae</taxon>
        <taxon>Fukomys</taxon>
    </lineage>
</organism>
<keyword evidence="3" id="KW-1185">Reference proteome</keyword>
<accession>A0A091E551</accession>
<evidence type="ECO:0000256" key="1">
    <source>
        <dbReference type="SAM" id="MobiDB-lite"/>
    </source>
</evidence>
<gene>
    <name evidence="2" type="ORF">H920_00146</name>
</gene>
<dbReference type="EMBL" id="KN120510">
    <property type="protein sequence ID" value="KFO38497.1"/>
    <property type="molecule type" value="Genomic_DNA"/>
</dbReference>
<feature type="region of interest" description="Disordered" evidence="1">
    <location>
        <begin position="81"/>
        <end position="101"/>
    </location>
</feature>
<reference evidence="2 3" key="1">
    <citation type="submission" date="2013-11" db="EMBL/GenBank/DDBJ databases">
        <title>The Damaraland mole rat (Fukomys damarensis) genome and evolution of African mole rats.</title>
        <authorList>
            <person name="Gladyshev V.N."/>
            <person name="Fang X."/>
        </authorList>
    </citation>
    <scope>NUCLEOTIDE SEQUENCE [LARGE SCALE GENOMIC DNA]</scope>
    <source>
        <tissue evidence="2">Liver</tissue>
    </source>
</reference>
<dbReference type="Proteomes" id="UP000028990">
    <property type="component" value="Unassembled WGS sequence"/>
</dbReference>
<proteinExistence type="predicted"/>
<protein>
    <submittedName>
        <fullName evidence="2">Uncharacterized protein</fullName>
    </submittedName>
</protein>
<evidence type="ECO:0000313" key="3">
    <source>
        <dbReference type="Proteomes" id="UP000028990"/>
    </source>
</evidence>
<dbReference type="AlphaFoldDB" id="A0A091E551"/>